<dbReference type="PROSITE" id="PS51469">
    <property type="entry name" value="SUN"/>
    <property type="match status" value="1"/>
</dbReference>
<dbReference type="Gene3D" id="2.60.120.260">
    <property type="entry name" value="Galactose-binding domain-like"/>
    <property type="match status" value="1"/>
</dbReference>
<dbReference type="Pfam" id="PF07738">
    <property type="entry name" value="Sad1_UNC"/>
    <property type="match status" value="1"/>
</dbReference>
<protein>
    <recommendedName>
        <fullName evidence="2">SUN domain-containing protein</fullName>
    </recommendedName>
</protein>
<evidence type="ECO:0000256" key="1">
    <source>
        <dbReference type="SAM" id="Phobius"/>
    </source>
</evidence>
<gene>
    <name evidence="3" type="ORF">NP233_g3801</name>
</gene>
<feature type="domain" description="SUN" evidence="2">
    <location>
        <begin position="453"/>
        <end position="657"/>
    </location>
</feature>
<accession>A0AAD5YY36</accession>
<sequence>MSISLELSPQICIVVLFLAIFLPNPCQVLSLLVVVLAFVYLSPVAWLLILPFQGGLCSYGLLSGLPFCPKDAVTTLSLAPQGALSTTVDTRRLTYEQALGESFDGTLLYVKAKKVERALVDSRFLFQSTATPLKSKDQFIDIVFSAAKDMRVFQNTLSELISEGNAIFLRTQTNALNNTDSTHSINLSGFWYKAEHALQMIARVERKLLLFQELMLAEELSNTESRDRLSLSIWSSLTKAATIQYHDQIAQFAIKVDYQRQQVMGRLDGILLSLQSLKADREFINSALKSPSHQYRSLQIWASFQKLSCFRREGNTYNLLIGGVVELFTAELKIMFFDSPKATNPPPRKVGSLNIPTSFAAGLMVFISYVNGFIAIIAASTIIPALVCAPAALEHLPDGVGHICSTFPLSFTVLRPYRNINDLVSNLTHRVVQLEEEVRGHHLRRNFAHLFDNAMLIPKITTLTEGMKENSWMYNPLPSYSIIGPAYLPIFTSDPRLAQVVDQCWQFKAKNGTLGIQLSQPTRITSIAIDNVHLDTVSFDRGSKAPRVMRVWGMLDNQLLLPTEVSGRQAVEFSTNKAVFNSKSLVQAEELFAILLEFKYDPRIAPTYKLFTVPNHHWSTGHYFRALVLEILDNWDTSVSQDDLEPIFIYTPLFSSSDDRRLNSSLILPFSRWKSLYHAICVNPIHS</sequence>
<proteinExistence type="predicted"/>
<evidence type="ECO:0000313" key="3">
    <source>
        <dbReference type="EMBL" id="KAJ3571366.1"/>
    </source>
</evidence>
<keyword evidence="4" id="KW-1185">Reference proteome</keyword>
<feature type="transmembrane region" description="Helical" evidence="1">
    <location>
        <begin position="359"/>
        <end position="387"/>
    </location>
</feature>
<dbReference type="Proteomes" id="UP001213000">
    <property type="component" value="Unassembled WGS sequence"/>
</dbReference>
<dbReference type="EMBL" id="JANIEX010000189">
    <property type="protein sequence ID" value="KAJ3571366.1"/>
    <property type="molecule type" value="Genomic_DNA"/>
</dbReference>
<evidence type="ECO:0000259" key="2">
    <source>
        <dbReference type="PROSITE" id="PS51469"/>
    </source>
</evidence>
<name>A0AAD5YY36_9AGAR</name>
<keyword evidence="1" id="KW-1133">Transmembrane helix</keyword>
<keyword evidence="1" id="KW-0472">Membrane</keyword>
<organism evidence="3 4">
    <name type="scientific">Leucocoprinus birnbaumii</name>
    <dbReference type="NCBI Taxonomy" id="56174"/>
    <lineage>
        <taxon>Eukaryota</taxon>
        <taxon>Fungi</taxon>
        <taxon>Dikarya</taxon>
        <taxon>Basidiomycota</taxon>
        <taxon>Agaricomycotina</taxon>
        <taxon>Agaricomycetes</taxon>
        <taxon>Agaricomycetidae</taxon>
        <taxon>Agaricales</taxon>
        <taxon>Agaricineae</taxon>
        <taxon>Agaricaceae</taxon>
        <taxon>Leucocoprinus</taxon>
    </lineage>
</organism>
<keyword evidence="1" id="KW-0812">Transmembrane</keyword>
<dbReference type="InterPro" id="IPR012919">
    <property type="entry name" value="SUN_dom"/>
</dbReference>
<dbReference type="AlphaFoldDB" id="A0AAD5YY36"/>
<evidence type="ECO:0000313" key="4">
    <source>
        <dbReference type="Proteomes" id="UP001213000"/>
    </source>
</evidence>
<reference evidence="3" key="1">
    <citation type="submission" date="2022-07" db="EMBL/GenBank/DDBJ databases">
        <title>Genome Sequence of Leucocoprinus birnbaumii.</title>
        <authorList>
            <person name="Buettner E."/>
        </authorList>
    </citation>
    <scope>NUCLEOTIDE SEQUENCE</scope>
    <source>
        <strain evidence="3">VT141</strain>
    </source>
</reference>
<comment type="caution">
    <text evidence="3">The sequence shown here is derived from an EMBL/GenBank/DDBJ whole genome shotgun (WGS) entry which is preliminary data.</text>
</comment>